<dbReference type="HOGENOM" id="CLU_147249_0_2_6"/>
<reference evidence="6 7" key="1">
    <citation type="journal article" date="2011" name="PLoS Genet.">
        <title>Sequence conservation and functional constraint on intergenic spacers in reduced genomes of the obligate symbiont buchnera.</title>
        <authorList>
            <person name="Degnan P.H."/>
            <person name="Ochman H."/>
            <person name="Moran N.A."/>
        </authorList>
    </citation>
    <scope>NUCLEOTIDE SEQUENCE [LARGE SCALE GENOMIC DNA]</scope>
    <source>
        <strain evidence="6 7">Ua</strain>
    </source>
</reference>
<dbReference type="AlphaFoldDB" id="G2LNV8"/>
<dbReference type="InterPro" id="IPR001624">
    <property type="entry name" value="FliE"/>
</dbReference>
<keyword evidence="6" id="KW-0282">Flagellum</keyword>
<dbReference type="eggNOG" id="COG1677">
    <property type="taxonomic scope" value="Bacteria"/>
</dbReference>
<evidence type="ECO:0000256" key="4">
    <source>
        <dbReference type="ARBA" id="ARBA00023143"/>
    </source>
</evidence>
<dbReference type="GO" id="GO:0009425">
    <property type="term" value="C:bacterial-type flagellum basal body"/>
    <property type="evidence" value="ECO:0007669"/>
    <property type="project" value="UniProtKB-SubCell"/>
</dbReference>
<dbReference type="GO" id="GO:0005198">
    <property type="term" value="F:structural molecule activity"/>
    <property type="evidence" value="ECO:0007669"/>
    <property type="project" value="UniProtKB-UniRule"/>
</dbReference>
<evidence type="ECO:0000256" key="3">
    <source>
        <dbReference type="ARBA" id="ARBA00018024"/>
    </source>
</evidence>
<organism evidence="6 7">
    <name type="scientific">Buchnera aphidicola str. Ua</name>
    <name type="common">Uroleucon ambrosiae</name>
    <dbReference type="NCBI Taxonomy" id="1005057"/>
    <lineage>
        <taxon>Bacteria</taxon>
        <taxon>Pseudomonadati</taxon>
        <taxon>Pseudomonadota</taxon>
        <taxon>Gammaproteobacteria</taxon>
        <taxon>Enterobacterales</taxon>
        <taxon>Erwiniaceae</taxon>
        <taxon>Buchnera</taxon>
    </lineage>
</organism>
<comment type="subcellular location">
    <subcellularLocation>
        <location evidence="1 5">Bacterial flagellum basal body</location>
    </subcellularLocation>
</comment>
<dbReference type="PANTHER" id="PTHR34653:SF1">
    <property type="entry name" value="FLAGELLAR HOOK-BASAL BODY COMPLEX PROTEIN FLIE"/>
    <property type="match status" value="1"/>
</dbReference>
<dbReference type="PANTHER" id="PTHR34653">
    <property type="match status" value="1"/>
</dbReference>
<gene>
    <name evidence="5 6" type="primary">fliE</name>
    <name evidence="6" type="ORF">BUAMB_068</name>
</gene>
<dbReference type="KEGG" id="buh:BUAMB_068"/>
<accession>G2LNV8</accession>
<dbReference type="NCBIfam" id="TIGR00205">
    <property type="entry name" value="fliE"/>
    <property type="match status" value="1"/>
</dbReference>
<evidence type="ECO:0000256" key="5">
    <source>
        <dbReference type="HAMAP-Rule" id="MF_00724"/>
    </source>
</evidence>
<dbReference type="OrthoDB" id="8909229at2"/>
<keyword evidence="6" id="KW-0969">Cilium</keyword>
<dbReference type="Proteomes" id="UP000006139">
    <property type="component" value="Chromosome"/>
</dbReference>
<evidence type="ECO:0000256" key="1">
    <source>
        <dbReference type="ARBA" id="ARBA00004117"/>
    </source>
</evidence>
<proteinExistence type="inferred from homology"/>
<dbReference type="PATRIC" id="fig|1005057.4.peg.60"/>
<name>G2LNV8_BUCUM</name>
<evidence type="ECO:0000313" key="7">
    <source>
        <dbReference type="Proteomes" id="UP000006139"/>
    </source>
</evidence>
<keyword evidence="6" id="KW-0966">Cell projection</keyword>
<dbReference type="EMBL" id="CP002648">
    <property type="protein sequence ID" value="AEO07895.1"/>
    <property type="molecule type" value="Genomic_DNA"/>
</dbReference>
<dbReference type="HAMAP" id="MF_00724">
    <property type="entry name" value="FliE"/>
    <property type="match status" value="1"/>
</dbReference>
<protein>
    <recommendedName>
        <fullName evidence="3 5">Flagellar hook-basal body complex protein FliE</fullName>
    </recommendedName>
</protein>
<dbReference type="PRINTS" id="PR01006">
    <property type="entry name" value="FLGHOOKFLIE"/>
</dbReference>
<dbReference type="Pfam" id="PF02049">
    <property type="entry name" value="FliE"/>
    <property type="match status" value="1"/>
</dbReference>
<dbReference type="GO" id="GO:0003774">
    <property type="term" value="F:cytoskeletal motor activity"/>
    <property type="evidence" value="ECO:0007669"/>
    <property type="project" value="InterPro"/>
</dbReference>
<evidence type="ECO:0000313" key="6">
    <source>
        <dbReference type="EMBL" id="AEO07895.1"/>
    </source>
</evidence>
<dbReference type="GO" id="GO:0071973">
    <property type="term" value="P:bacterial-type flagellum-dependent cell motility"/>
    <property type="evidence" value="ECO:0007669"/>
    <property type="project" value="InterPro"/>
</dbReference>
<dbReference type="STRING" id="1005057.BUAMB_068"/>
<keyword evidence="4 5" id="KW-0975">Bacterial flagellum</keyword>
<evidence type="ECO:0000256" key="2">
    <source>
        <dbReference type="ARBA" id="ARBA00009272"/>
    </source>
</evidence>
<sequence>MFINNINNQDIKKITFNWLETSSSKKAENDYFFKNMKRALKEVSDTQRNAKTDNEEFVLNKPHISLNDIMIDLDKSYIATQIAVQVRNKFVSAYQEIMNQQV</sequence>
<comment type="similarity">
    <text evidence="2 5">Belongs to the FliE family.</text>
</comment>